<dbReference type="Proteomes" id="UP000477070">
    <property type="component" value="Unassembled WGS sequence"/>
</dbReference>
<protein>
    <submittedName>
        <fullName evidence="3">Uncharacterized protein</fullName>
    </submittedName>
</protein>
<evidence type="ECO:0000256" key="1">
    <source>
        <dbReference type="SAM" id="Coils"/>
    </source>
</evidence>
<reference evidence="3 4" key="1">
    <citation type="journal article" date="2014" name="Genome Announc.">
        <title>Draft genome sequences of eight enterohepatic helicobacter species isolated from both laboratory and wild rodents.</title>
        <authorList>
            <person name="Sheh A."/>
            <person name="Shen Z."/>
            <person name="Fox J.G."/>
        </authorList>
    </citation>
    <scope>NUCLEOTIDE SEQUENCE [LARGE SCALE GENOMIC DNA]</scope>
    <source>
        <strain evidence="3 4">MIT 97-6194</strain>
    </source>
</reference>
<accession>A0A347VS17</accession>
<gene>
    <name evidence="2" type="ORF">DCO61_02845</name>
    <name evidence="3" type="ORF">LS64_007275</name>
</gene>
<dbReference type="RefSeq" id="WP_034573022.1">
    <property type="nucleotide sequence ID" value="NZ_JRMP02000010.1"/>
</dbReference>
<comment type="caution">
    <text evidence="3">The sequence shown here is derived from an EMBL/GenBank/DDBJ whole genome shotgun (WGS) entry which is preliminary data.</text>
</comment>
<organism evidence="3 4">
    <name type="scientific">Helicobacter saguini</name>
    <dbReference type="NCBI Taxonomy" id="1548018"/>
    <lineage>
        <taxon>Bacteria</taxon>
        <taxon>Pseudomonadati</taxon>
        <taxon>Campylobacterota</taxon>
        <taxon>Epsilonproteobacteria</taxon>
        <taxon>Campylobacterales</taxon>
        <taxon>Helicobacteraceae</taxon>
        <taxon>Helicobacter</taxon>
    </lineage>
</organism>
<reference evidence="3" key="3">
    <citation type="submission" date="2018-04" db="EMBL/GenBank/DDBJ databases">
        <authorList>
            <person name="Sheh A."/>
            <person name="Shen Z."/>
            <person name="Mannion A.J."/>
            <person name="Fox J.G."/>
        </authorList>
    </citation>
    <scope>NUCLEOTIDE SEQUENCE</scope>
    <source>
        <strain evidence="3">MIT 97-6194</strain>
    </source>
</reference>
<reference evidence="2 5" key="4">
    <citation type="submission" date="2019-12" db="EMBL/GenBank/DDBJ databases">
        <title>Multi-Generational Helicobacter saguini Isolates.</title>
        <authorList>
            <person name="Mannion A."/>
            <person name="Shen Z."/>
            <person name="Fox J.G."/>
        </authorList>
    </citation>
    <scope>NUCLEOTIDE SEQUENCE [LARGE SCALE GENOMIC DNA]</scope>
    <source>
        <strain evidence="2">16-048</strain>
        <strain evidence="5">16-048 (F4)</strain>
    </source>
</reference>
<dbReference type="Proteomes" id="UP000029714">
    <property type="component" value="Unassembled WGS sequence"/>
</dbReference>
<keyword evidence="1" id="KW-0175">Coiled coil</keyword>
<sequence length="232" mass="26864">MGLIKIGLEILKEVVIEGLKWLLSKKEIEKDSEEIMKKGPIDTEKATLQEQENLRKLLENIKSKAIKDAQNLESQLINIYTQTADNFKDYIESNQKLQRSKDLAKYQIKDSITREIIEQIRLENTQFAKILKIQDDTLRREKISDFITNTLIKAIKQSENILQTNIQSLIADIKENLHYDIKMQENNLNSKMQFLNSILTSNDTQKQQAQATLGQKIFIESNVILNLDSIKS</sequence>
<name>A0A347VS17_9HELI</name>
<evidence type="ECO:0000313" key="5">
    <source>
        <dbReference type="Proteomes" id="UP000477070"/>
    </source>
</evidence>
<dbReference type="EMBL" id="QBIU01000001">
    <property type="protein sequence ID" value="MWV68990.1"/>
    <property type="molecule type" value="Genomic_DNA"/>
</dbReference>
<dbReference type="EMBL" id="JRMP02000010">
    <property type="protein sequence ID" value="TLD94104.1"/>
    <property type="molecule type" value="Genomic_DNA"/>
</dbReference>
<evidence type="ECO:0000313" key="3">
    <source>
        <dbReference type="EMBL" id="TLD94104.1"/>
    </source>
</evidence>
<dbReference type="AlphaFoldDB" id="A0A347VS17"/>
<keyword evidence="4" id="KW-1185">Reference proteome</keyword>
<evidence type="ECO:0000313" key="4">
    <source>
        <dbReference type="Proteomes" id="UP000029714"/>
    </source>
</evidence>
<feature type="coiled-coil region" evidence="1">
    <location>
        <begin position="41"/>
        <end position="75"/>
    </location>
</feature>
<proteinExistence type="predicted"/>
<evidence type="ECO:0000313" key="2">
    <source>
        <dbReference type="EMBL" id="MWV68990.1"/>
    </source>
</evidence>
<reference evidence="3 4" key="2">
    <citation type="journal article" date="2016" name="Infect. Immun.">
        <title>Helicobacter saguini, a Novel Helicobacter Isolated from Cotton-Top Tamarins with Ulcerative Colitis, Has Proinflammatory Properties and Induces Typhlocolitis and Dysplasia in Gnotobiotic IL-10-/- Mice.</title>
        <authorList>
            <person name="Shen Z."/>
            <person name="Mannion A."/>
            <person name="Whary M.T."/>
            <person name="Muthupalani S."/>
            <person name="Sheh A."/>
            <person name="Feng Y."/>
            <person name="Gong G."/>
            <person name="Vandamme P."/>
            <person name="Holcombe H.R."/>
            <person name="Paster B.J."/>
            <person name="Fox J.G."/>
        </authorList>
    </citation>
    <scope>NUCLEOTIDE SEQUENCE [LARGE SCALE GENOMIC DNA]</scope>
    <source>
        <strain evidence="3 4">MIT 97-6194</strain>
    </source>
</reference>